<gene>
    <name evidence="2" type="ORF">J6I44_12720</name>
</gene>
<accession>A0ABT3PPD9</accession>
<evidence type="ECO:0000256" key="1">
    <source>
        <dbReference type="SAM" id="Phobius"/>
    </source>
</evidence>
<feature type="transmembrane region" description="Helical" evidence="1">
    <location>
        <begin position="55"/>
        <end position="77"/>
    </location>
</feature>
<dbReference type="PANTHER" id="PTHR36840">
    <property type="entry name" value="BLL5714 PROTEIN"/>
    <property type="match status" value="1"/>
</dbReference>
<feature type="transmembrane region" description="Helical" evidence="1">
    <location>
        <begin position="170"/>
        <end position="190"/>
    </location>
</feature>
<feature type="transmembrane region" description="Helical" evidence="1">
    <location>
        <begin position="313"/>
        <end position="335"/>
    </location>
</feature>
<keyword evidence="1" id="KW-0472">Membrane</keyword>
<evidence type="ECO:0000313" key="2">
    <source>
        <dbReference type="EMBL" id="MCW9707723.1"/>
    </source>
</evidence>
<feature type="transmembrane region" description="Helical" evidence="1">
    <location>
        <begin position="147"/>
        <end position="164"/>
    </location>
</feature>
<protein>
    <submittedName>
        <fullName evidence="2">Low temperature requirement protein A</fullName>
    </submittedName>
</protein>
<dbReference type="PANTHER" id="PTHR36840:SF1">
    <property type="entry name" value="BLL5714 PROTEIN"/>
    <property type="match status" value="1"/>
</dbReference>
<evidence type="ECO:0000313" key="3">
    <source>
        <dbReference type="Proteomes" id="UP001207918"/>
    </source>
</evidence>
<feature type="transmembrane region" description="Helical" evidence="1">
    <location>
        <begin position="237"/>
        <end position="257"/>
    </location>
</feature>
<feature type="transmembrane region" description="Helical" evidence="1">
    <location>
        <begin position="342"/>
        <end position="359"/>
    </location>
</feature>
<keyword evidence="1" id="KW-1133">Transmembrane helix</keyword>
<organism evidence="2 3">
    <name type="scientific">Fodinibius salsisoli</name>
    <dbReference type="NCBI Taxonomy" id="2820877"/>
    <lineage>
        <taxon>Bacteria</taxon>
        <taxon>Pseudomonadati</taxon>
        <taxon>Balneolota</taxon>
        <taxon>Balneolia</taxon>
        <taxon>Balneolales</taxon>
        <taxon>Balneolaceae</taxon>
        <taxon>Fodinibius</taxon>
    </lineage>
</organism>
<dbReference type="EMBL" id="JAGGJA010000008">
    <property type="protein sequence ID" value="MCW9707723.1"/>
    <property type="molecule type" value="Genomic_DNA"/>
</dbReference>
<feature type="transmembrane region" description="Helical" evidence="1">
    <location>
        <begin position="89"/>
        <end position="109"/>
    </location>
</feature>
<dbReference type="RefSeq" id="WP_265766513.1">
    <property type="nucleotide sequence ID" value="NZ_JAGGJA010000008.1"/>
</dbReference>
<reference evidence="2 3" key="1">
    <citation type="submission" date="2021-03" db="EMBL/GenBank/DDBJ databases">
        <title>Aliifodinibius sp. nov., a new bacterium isolated from saline soil.</title>
        <authorList>
            <person name="Galisteo C."/>
            <person name="De La Haba R."/>
            <person name="Sanchez-Porro C."/>
            <person name="Ventosa A."/>
        </authorList>
    </citation>
    <scope>NUCLEOTIDE SEQUENCE [LARGE SCALE GENOMIC DNA]</scope>
    <source>
        <strain evidence="2 3">1BSP15-2V2</strain>
    </source>
</reference>
<dbReference type="InterPro" id="IPR010640">
    <property type="entry name" value="Low_temperature_requirement_A"/>
</dbReference>
<feature type="transmembrane region" description="Helical" evidence="1">
    <location>
        <begin position="211"/>
        <end position="231"/>
    </location>
</feature>
<feature type="transmembrane region" description="Helical" evidence="1">
    <location>
        <begin position="365"/>
        <end position="384"/>
    </location>
</feature>
<sequence>MNRLLSWFAPKAALRQTKDGETPPVTNMELFFDLVYVFTIIQLSHYLLAHQTLAGVAQVATLFLAVWWAWNYTSWATNWINPHHTSGRLLMVCLMGCALTMAVAIPTAYTETAALFVGAYIAMGLIRGIYMALVFRGETMGKNYAQLTAWSGIAGLFWIAGAVYAEFRLFFWVIAVFVDYMSPLIGFWLPKIGSTPMSSWPLSGLHLVERNQLIFIIALGESILLLGGTLLDTNLNFHSTLAAIVGFLIIVSVWWLYFIETAEKGERIFSHIENHAEVGRSGLTYAHGVMVGGAIIIAVAVEKIIAHPDTAVHLPSILITIFGPIIYLLGSLMFYKSISAGIPTNFIISIGALLVVGFIAHLLHFSGLILGALVLFIIIVLVITTHNHDFDTS</sequence>
<keyword evidence="3" id="KW-1185">Reference proteome</keyword>
<comment type="caution">
    <text evidence="2">The sequence shown here is derived from an EMBL/GenBank/DDBJ whole genome shotgun (WGS) entry which is preliminary data.</text>
</comment>
<keyword evidence="1" id="KW-0812">Transmembrane</keyword>
<name>A0ABT3PPD9_9BACT</name>
<feature type="transmembrane region" description="Helical" evidence="1">
    <location>
        <begin position="115"/>
        <end position="135"/>
    </location>
</feature>
<feature type="transmembrane region" description="Helical" evidence="1">
    <location>
        <begin position="278"/>
        <end position="301"/>
    </location>
</feature>
<dbReference type="Pfam" id="PF06772">
    <property type="entry name" value="LtrA"/>
    <property type="match status" value="1"/>
</dbReference>
<proteinExistence type="predicted"/>
<dbReference type="Proteomes" id="UP001207918">
    <property type="component" value="Unassembled WGS sequence"/>
</dbReference>